<evidence type="ECO:0000256" key="1">
    <source>
        <dbReference type="ARBA" id="ARBA00008666"/>
    </source>
</evidence>
<dbReference type="EMBL" id="NBNE01012708">
    <property type="protein sequence ID" value="OWY95608.1"/>
    <property type="molecule type" value="Genomic_DNA"/>
</dbReference>
<dbReference type="AlphaFoldDB" id="A0A225URT1"/>
<protein>
    <submittedName>
        <fullName evidence="3">Uncharacterized protein</fullName>
    </submittedName>
</protein>
<evidence type="ECO:0000313" key="4">
    <source>
        <dbReference type="Proteomes" id="UP000198211"/>
    </source>
</evidence>
<reference evidence="4" key="1">
    <citation type="submission" date="2017-03" db="EMBL/GenBank/DDBJ databases">
        <title>Phytopthora megakarya and P. palmivora, two closely related causual agents of cacao black pod achieved similar genome size and gene model numbers by different mechanisms.</title>
        <authorList>
            <person name="Ali S."/>
            <person name="Shao J."/>
            <person name="Larry D.J."/>
            <person name="Kronmiller B."/>
            <person name="Shen D."/>
            <person name="Strem M.D."/>
            <person name="Melnick R.L."/>
            <person name="Guiltinan M.J."/>
            <person name="Tyler B.M."/>
            <person name="Meinhardt L.W."/>
            <person name="Bailey B.A."/>
        </authorList>
    </citation>
    <scope>NUCLEOTIDE SEQUENCE [LARGE SCALE GENOMIC DNA]</scope>
    <source>
        <strain evidence="4">zdho120</strain>
    </source>
</reference>
<accession>A0A225URT1</accession>
<evidence type="ECO:0000256" key="2">
    <source>
        <dbReference type="SAM" id="Phobius"/>
    </source>
</evidence>
<keyword evidence="2" id="KW-0472">Membrane</keyword>
<dbReference type="PANTHER" id="PTHR33560:SF1">
    <property type="entry name" value="PROTEIN FAM227A"/>
    <property type="match status" value="1"/>
</dbReference>
<sequence>QVLKKKKLEVHKGDNRRNARGQIEKQLQASIEGHITRTVDTFMYGLSDGDLATNTRSNVYMNTSLLLLHTFERIHISHGRRNFKRFLMSELSGALFEQVFWLVFCHFYQKDSMTQQKTLADEISAKYVKMVAALRGSMDYLFRIYPYAIASGVCWGFYYLFPGSRHLYSPEFKNDIYLFVCQLLLGLKMTPASVHAMRRLYFPEEVDDLGAKIKLAASMSTGALGDTGNGSGDISYLPRLLSPQTSQSLAKSASAPSYLGKLAIGDNSIAKMLEPRLTPIYTNDWDDGIGFGTPHRLRRHQQRALFNAAQLSPLMKQYFRSPTKNAKKASFVVRTTPGADCAVGGEETFHKFYRRKPQKGYAAEAQRQHEKCMREIQKEQRDTKREIVMLHETRDLVLGSGKKALQAYCTVLMSRNHANEEEDATLTAAGSSLAIGAGNP</sequence>
<dbReference type="OrthoDB" id="192208at2759"/>
<dbReference type="Proteomes" id="UP000198211">
    <property type="component" value="Unassembled WGS sequence"/>
</dbReference>
<evidence type="ECO:0000313" key="3">
    <source>
        <dbReference type="EMBL" id="OWY95608.1"/>
    </source>
</evidence>
<feature type="transmembrane region" description="Helical" evidence="2">
    <location>
        <begin position="144"/>
        <end position="161"/>
    </location>
</feature>
<dbReference type="Pfam" id="PF14922">
    <property type="entry name" value="FWWh"/>
    <property type="match status" value="1"/>
</dbReference>
<keyword evidence="4" id="KW-1185">Reference proteome</keyword>
<organism evidence="3 4">
    <name type="scientific">Phytophthora megakarya</name>
    <dbReference type="NCBI Taxonomy" id="4795"/>
    <lineage>
        <taxon>Eukaryota</taxon>
        <taxon>Sar</taxon>
        <taxon>Stramenopiles</taxon>
        <taxon>Oomycota</taxon>
        <taxon>Peronosporomycetes</taxon>
        <taxon>Peronosporales</taxon>
        <taxon>Peronosporaceae</taxon>
        <taxon>Phytophthora</taxon>
    </lineage>
</organism>
<dbReference type="PANTHER" id="PTHR33560">
    <property type="entry name" value="PROTEIN FAM227B"/>
    <property type="match status" value="1"/>
</dbReference>
<name>A0A225URT1_9STRA</name>
<keyword evidence="2" id="KW-1133">Transmembrane helix</keyword>
<keyword evidence="2" id="KW-0812">Transmembrane</keyword>
<comment type="similarity">
    <text evidence="1">Belongs to the FAM227 family.</text>
</comment>
<gene>
    <name evidence="3" type="ORF">PHMEG_00034344</name>
</gene>
<feature type="non-terminal residue" evidence="3">
    <location>
        <position position="1"/>
    </location>
</feature>
<comment type="caution">
    <text evidence="3">The sequence shown here is derived from an EMBL/GenBank/DDBJ whole genome shotgun (WGS) entry which is preliminary data.</text>
</comment>
<proteinExistence type="inferred from homology"/>
<dbReference type="InterPro" id="IPR029417">
    <property type="entry name" value="FAM227"/>
</dbReference>